<dbReference type="PANTHER" id="PTHR43396">
    <property type="entry name" value="FLAVOHEMOPROTEIN"/>
    <property type="match status" value="1"/>
</dbReference>
<reference evidence="7 8" key="1">
    <citation type="submission" date="2020-01" db="EMBL/GenBank/DDBJ databases">
        <title>Genome analysis.</title>
        <authorList>
            <person name="Wu S."/>
            <person name="Wang G."/>
        </authorList>
    </citation>
    <scope>NUCLEOTIDE SEQUENCE [LARGE SCALE GENOMIC DNA]</scope>
    <source>
        <strain evidence="7 8">SYL130</strain>
    </source>
</reference>
<dbReference type="InterPro" id="IPR000971">
    <property type="entry name" value="Globin"/>
</dbReference>
<evidence type="ECO:0000313" key="8">
    <source>
        <dbReference type="Proteomes" id="UP000753802"/>
    </source>
</evidence>
<evidence type="ECO:0000256" key="4">
    <source>
        <dbReference type="ARBA" id="ARBA00023004"/>
    </source>
</evidence>
<protein>
    <submittedName>
        <fullName evidence="7">Hemoglobin</fullName>
    </submittedName>
</protein>
<proteinExistence type="inferred from homology"/>
<comment type="caution">
    <text evidence="7">The sequence shown here is derived from an EMBL/GenBank/DDBJ whole genome shotgun (WGS) entry which is preliminary data.</text>
</comment>
<dbReference type="InterPro" id="IPR009050">
    <property type="entry name" value="Globin-like_sf"/>
</dbReference>
<name>A0ABW9ZR94_9BACT</name>
<keyword evidence="8" id="KW-1185">Reference proteome</keyword>
<evidence type="ECO:0000313" key="7">
    <source>
        <dbReference type="EMBL" id="NCI48982.1"/>
    </source>
</evidence>
<keyword evidence="1 5" id="KW-0349">Heme</keyword>
<dbReference type="SUPFAM" id="SSF46458">
    <property type="entry name" value="Globin-like"/>
    <property type="match status" value="1"/>
</dbReference>
<dbReference type="InterPro" id="IPR012292">
    <property type="entry name" value="Globin/Proto"/>
</dbReference>
<dbReference type="Gene3D" id="1.10.490.10">
    <property type="entry name" value="Globins"/>
    <property type="match status" value="1"/>
</dbReference>
<accession>A0ABW9ZR94</accession>
<sequence length="135" mass="15491">MTERQTLLVKNSWALFRRIDPQLIGDVFYSRLFQQMPALKSMFKTNMAEQYAKLVDMLSYIVSKLDKPEQFAGDVEQLAQRHVQYGVRPGHYKVVGDALLWTLEKGLGKDWNAEVGEAWAACYGMLSSLMIGKRQ</sequence>
<dbReference type="EMBL" id="JAACJS010000002">
    <property type="protein sequence ID" value="NCI48982.1"/>
    <property type="molecule type" value="Genomic_DNA"/>
</dbReference>
<organism evidence="7 8">
    <name type="scientific">Sediminibacterium roseum</name>
    <dbReference type="NCBI Taxonomy" id="1978412"/>
    <lineage>
        <taxon>Bacteria</taxon>
        <taxon>Pseudomonadati</taxon>
        <taxon>Bacteroidota</taxon>
        <taxon>Chitinophagia</taxon>
        <taxon>Chitinophagales</taxon>
        <taxon>Chitinophagaceae</taxon>
        <taxon>Sediminibacterium</taxon>
    </lineage>
</organism>
<comment type="similarity">
    <text evidence="5">Belongs to the globin family.</text>
</comment>
<keyword evidence="2 5" id="KW-0561">Oxygen transport</keyword>
<evidence type="ECO:0000259" key="6">
    <source>
        <dbReference type="PROSITE" id="PS01033"/>
    </source>
</evidence>
<dbReference type="PROSITE" id="PS01033">
    <property type="entry name" value="GLOBIN"/>
    <property type="match status" value="1"/>
</dbReference>
<evidence type="ECO:0000256" key="1">
    <source>
        <dbReference type="ARBA" id="ARBA00022617"/>
    </source>
</evidence>
<keyword evidence="3" id="KW-0479">Metal-binding</keyword>
<keyword evidence="5" id="KW-0813">Transport</keyword>
<dbReference type="Pfam" id="PF00042">
    <property type="entry name" value="Globin"/>
    <property type="match status" value="1"/>
</dbReference>
<feature type="domain" description="Globin" evidence="6">
    <location>
        <begin position="1"/>
        <end position="135"/>
    </location>
</feature>
<dbReference type="PANTHER" id="PTHR43396:SF3">
    <property type="entry name" value="FLAVOHEMOPROTEIN"/>
    <property type="match status" value="1"/>
</dbReference>
<keyword evidence="4" id="KW-0408">Iron</keyword>
<gene>
    <name evidence="7" type="ORF">GWC95_03550</name>
</gene>
<dbReference type="Proteomes" id="UP000753802">
    <property type="component" value="Unassembled WGS sequence"/>
</dbReference>
<evidence type="ECO:0000256" key="2">
    <source>
        <dbReference type="ARBA" id="ARBA00022621"/>
    </source>
</evidence>
<evidence type="ECO:0000256" key="5">
    <source>
        <dbReference type="RuleBase" id="RU000356"/>
    </source>
</evidence>
<evidence type="ECO:0000256" key="3">
    <source>
        <dbReference type="ARBA" id="ARBA00022723"/>
    </source>
</evidence>